<reference evidence="4 5" key="1">
    <citation type="submission" date="2013-12" db="EMBL/GenBank/DDBJ databases">
        <authorList>
            <person name="Brown-Elliot B."/>
            <person name="Wallace R."/>
            <person name="Lenaerts A."/>
            <person name="Ordway D."/>
            <person name="DeGroote M.A."/>
            <person name="Parker T."/>
            <person name="Sizemore C."/>
            <person name="Tallon L.J."/>
            <person name="Sadzewicz L.K."/>
            <person name="Sengamalay N."/>
            <person name="Fraser C.M."/>
            <person name="Hine E."/>
            <person name="Shefchek K.A."/>
            <person name="Das S.P."/>
            <person name="Tettelin H."/>
        </authorList>
    </citation>
    <scope>NUCLEOTIDE SEQUENCE [LARGE SCALE GENOMIC DNA]</scope>
    <source>
        <strain evidence="4 5">662</strain>
    </source>
</reference>
<comment type="caution">
    <text evidence="4">The sequence shown here is derived from an EMBL/GenBank/DDBJ whole genome shotgun (WGS) entry which is preliminary data.</text>
</comment>
<evidence type="ECO:0000256" key="3">
    <source>
        <dbReference type="ARBA" id="ARBA00023026"/>
    </source>
</evidence>
<dbReference type="Pfam" id="PF04185">
    <property type="entry name" value="Phosphoesterase"/>
    <property type="match status" value="2"/>
</dbReference>
<dbReference type="GO" id="GO:0042578">
    <property type="term" value="F:phosphoric ester hydrolase activity"/>
    <property type="evidence" value="ECO:0007669"/>
    <property type="project" value="UniProtKB-ARBA"/>
</dbReference>
<accession>X7XQ41</accession>
<organism evidence="4 5">
    <name type="scientific">Mycobacterium kansasii 662</name>
    <dbReference type="NCBI Taxonomy" id="1299326"/>
    <lineage>
        <taxon>Bacteria</taxon>
        <taxon>Bacillati</taxon>
        <taxon>Actinomycetota</taxon>
        <taxon>Actinomycetes</taxon>
        <taxon>Mycobacteriales</taxon>
        <taxon>Mycobacteriaceae</taxon>
        <taxon>Mycobacterium</taxon>
    </lineage>
</organism>
<dbReference type="Proteomes" id="UP000020561">
    <property type="component" value="Unassembled WGS sequence"/>
</dbReference>
<sequence>MVETSSTAPIGAFNWRIMPQNLSDAGVSWKVYSDKSLGPRRQRLRRLRRDRAVVSNRPQTRGRIWLDSASPPAIPGTSPPMSEPNRLPQVSWLVPNILVSEHPAMPDAGGAVAMADTLRILLSNPAVWEKTAADRQLRRKRRLLRPRRAADGAAGHRGEYLTVPDIDGVAGSGGIRGPIGLGFRVPCLVISPFSRGGLMAHDVFRSHLPTPIDRETVRRCRCPKPHRHGARSVTGDMTSAFKLSPSHPTVATQVATNPDGCCRNWLSAASASAR</sequence>
<evidence type="ECO:0000256" key="1">
    <source>
        <dbReference type="ARBA" id="ARBA00022525"/>
    </source>
</evidence>
<gene>
    <name evidence="4" type="ORF">I545_6867</name>
</gene>
<keyword evidence="3" id="KW-0843">Virulence</keyword>
<dbReference type="AlphaFoldDB" id="X7XQ41"/>
<dbReference type="PATRIC" id="fig|1299326.3.peg.6592"/>
<proteinExistence type="predicted"/>
<evidence type="ECO:0000313" key="5">
    <source>
        <dbReference type="Proteomes" id="UP000020561"/>
    </source>
</evidence>
<evidence type="ECO:0000256" key="2">
    <source>
        <dbReference type="ARBA" id="ARBA00022801"/>
    </source>
</evidence>
<keyword evidence="2" id="KW-0378">Hydrolase</keyword>
<protein>
    <submittedName>
        <fullName evidence="4">Phosphoesterase family protein</fullName>
    </submittedName>
</protein>
<dbReference type="PANTHER" id="PTHR31956:SF1">
    <property type="entry name" value="NON-SPECIFIC PHOSPHOLIPASE C1"/>
    <property type="match status" value="1"/>
</dbReference>
<evidence type="ECO:0000313" key="4">
    <source>
        <dbReference type="EMBL" id="ETZ96938.1"/>
    </source>
</evidence>
<keyword evidence="1" id="KW-0964">Secreted</keyword>
<name>X7XQ41_MYCKA</name>
<dbReference type="PANTHER" id="PTHR31956">
    <property type="entry name" value="NON-SPECIFIC PHOSPHOLIPASE C4-RELATED"/>
    <property type="match status" value="1"/>
</dbReference>
<dbReference type="EMBL" id="JAOA01000036">
    <property type="protein sequence ID" value="ETZ96938.1"/>
    <property type="molecule type" value="Genomic_DNA"/>
</dbReference>
<dbReference type="InterPro" id="IPR017850">
    <property type="entry name" value="Alkaline_phosphatase_core_sf"/>
</dbReference>
<dbReference type="Gene3D" id="3.40.720.10">
    <property type="entry name" value="Alkaline Phosphatase, subunit A"/>
    <property type="match status" value="1"/>
</dbReference>
<dbReference type="InterPro" id="IPR007312">
    <property type="entry name" value="Phosphoesterase"/>
</dbReference>